<evidence type="ECO:0000313" key="3">
    <source>
        <dbReference type="Proteomes" id="UP000053766"/>
    </source>
</evidence>
<keyword evidence="3" id="KW-1185">Reference proteome</keyword>
<keyword evidence="1" id="KW-1133">Transmembrane helix</keyword>
<proteinExistence type="predicted"/>
<sequence>MNFSDVVVTLFLIVIAQGYVISPDSRIRSRREIFEDPERFKPRMAKIKIDDKYYSTEVPAMYDYAIWTNSYIENGEKVDRISVRIGNYIEVYKTVGGRTNVTDAKGNVLPDGGVFHVKT</sequence>
<keyword evidence="1" id="KW-0472">Membrane</keyword>
<reference evidence="2 3" key="1">
    <citation type="submission" date="2013-11" db="EMBL/GenBank/DDBJ databases">
        <title>Draft genome of the bovine lungworm Dictyocaulus viviparus.</title>
        <authorList>
            <person name="Mitreva M."/>
        </authorList>
    </citation>
    <scope>NUCLEOTIDE SEQUENCE [LARGE SCALE GENOMIC DNA]</scope>
    <source>
        <strain evidence="2 3">HannoverDv2000</strain>
    </source>
</reference>
<dbReference type="AlphaFoldDB" id="A0A0D8YDX7"/>
<keyword evidence="1" id="KW-0812">Transmembrane</keyword>
<accession>A0A0D8YDX7</accession>
<dbReference type="Proteomes" id="UP000053766">
    <property type="component" value="Unassembled WGS sequence"/>
</dbReference>
<feature type="transmembrane region" description="Helical" evidence="1">
    <location>
        <begin position="6"/>
        <end position="22"/>
    </location>
</feature>
<dbReference type="OrthoDB" id="5876161at2759"/>
<evidence type="ECO:0000313" key="2">
    <source>
        <dbReference type="EMBL" id="KJH52816.1"/>
    </source>
</evidence>
<gene>
    <name evidence="2" type="ORF">DICVIV_01023</name>
</gene>
<name>A0A0D8YDX7_DICVI</name>
<organism evidence="2 3">
    <name type="scientific">Dictyocaulus viviparus</name>
    <name type="common">Bovine lungworm</name>
    <dbReference type="NCBI Taxonomy" id="29172"/>
    <lineage>
        <taxon>Eukaryota</taxon>
        <taxon>Metazoa</taxon>
        <taxon>Ecdysozoa</taxon>
        <taxon>Nematoda</taxon>
        <taxon>Chromadorea</taxon>
        <taxon>Rhabditida</taxon>
        <taxon>Rhabditina</taxon>
        <taxon>Rhabditomorpha</taxon>
        <taxon>Strongyloidea</taxon>
        <taxon>Metastrongylidae</taxon>
        <taxon>Dictyocaulus</taxon>
    </lineage>
</organism>
<reference evidence="3" key="2">
    <citation type="journal article" date="2016" name="Sci. Rep.">
        <title>Dictyocaulus viviparus genome, variome and transcriptome elucidate lungworm biology and support future intervention.</title>
        <authorList>
            <person name="McNulty S.N."/>
            <person name="Strube C."/>
            <person name="Rosa B.A."/>
            <person name="Martin J.C."/>
            <person name="Tyagi R."/>
            <person name="Choi Y.J."/>
            <person name="Wang Q."/>
            <person name="Hallsworth Pepin K."/>
            <person name="Zhang X."/>
            <person name="Ozersky P."/>
            <person name="Wilson R.K."/>
            <person name="Sternberg P.W."/>
            <person name="Gasser R.B."/>
            <person name="Mitreva M."/>
        </authorList>
    </citation>
    <scope>NUCLEOTIDE SEQUENCE [LARGE SCALE GENOMIC DNA]</scope>
    <source>
        <strain evidence="3">HannoverDv2000</strain>
    </source>
</reference>
<evidence type="ECO:0000256" key="1">
    <source>
        <dbReference type="SAM" id="Phobius"/>
    </source>
</evidence>
<protein>
    <submittedName>
        <fullName evidence="2">Uncharacterized protein</fullName>
    </submittedName>
</protein>
<dbReference type="EMBL" id="KN716159">
    <property type="protein sequence ID" value="KJH52816.1"/>
    <property type="molecule type" value="Genomic_DNA"/>
</dbReference>